<name>K9B9K1_9STAP</name>
<comment type="caution">
    <text evidence="2">The sequence shown here is derived from an EMBL/GenBank/DDBJ whole genome shotgun (WGS) entry which is preliminary data.</text>
</comment>
<dbReference type="RefSeq" id="WP_009381620.1">
    <property type="nucleotide sequence ID" value="NZ_AMSQ01000001.1"/>
</dbReference>
<gene>
    <name evidence="2" type="ORF">C273_00190</name>
</gene>
<dbReference type="EMBL" id="AMSQ01000001">
    <property type="protein sequence ID" value="EKU50395.1"/>
    <property type="molecule type" value="Genomic_DNA"/>
</dbReference>
<evidence type="ECO:0008006" key="4">
    <source>
        <dbReference type="Google" id="ProtNLM"/>
    </source>
</evidence>
<feature type="transmembrane region" description="Helical" evidence="1">
    <location>
        <begin position="271"/>
        <end position="291"/>
    </location>
</feature>
<evidence type="ECO:0000256" key="1">
    <source>
        <dbReference type="SAM" id="Phobius"/>
    </source>
</evidence>
<keyword evidence="1" id="KW-1133">Transmembrane helix</keyword>
<feature type="transmembrane region" description="Helical" evidence="1">
    <location>
        <begin position="368"/>
        <end position="391"/>
    </location>
</feature>
<keyword evidence="3" id="KW-1185">Reference proteome</keyword>
<dbReference type="PATRIC" id="fig|1229783.3.peg.38"/>
<keyword evidence="1" id="KW-0812">Transmembrane</keyword>
<dbReference type="STRING" id="1229783.C273_00190"/>
<dbReference type="Proteomes" id="UP000009885">
    <property type="component" value="Unassembled WGS sequence"/>
</dbReference>
<sequence>MMYLKKFMSDSFIKRPLFTLSLIALLIFANFLAFTTVRSIILNIQGLKEVSLWNKKDNYLFNLDPKYNFESVDNNLDLNLLFKHLNDNFTYAIEVNGIKSGIRDSKNMEINLEYISKEAYRLNKIDLIKGKHLNYDNNYTKDPIPVLIGASLEKLFPLDTIFKLKDPTLEKEVTLQVKGVIQGNSYKSLKLAPNTKEYRNFSIVIPINQNFIYDSNELLKVNSIHNLLILDSNDKSVEGLKRYFEKYNIYLNFYGKNDNDAYFKENFYQSYILISCITTIILVVIIGLALWNTFKYIHLTTKEIILNILVGLSYERLKFVYYSYYIFLSSISSVILFILIAYNRWLHWVNKESNLATYNIWGLLDIDWYALLVVIGINLFVSIIIVELSILKVKRIPLSKGLLL</sequence>
<protein>
    <recommendedName>
        <fullName evidence="4">ABC transporter permease</fullName>
    </recommendedName>
</protein>
<dbReference type="AlphaFoldDB" id="K9B9K1"/>
<dbReference type="OrthoDB" id="3237237at2"/>
<dbReference type="eggNOG" id="ENOG502Z9AZ">
    <property type="taxonomic scope" value="Bacteria"/>
</dbReference>
<keyword evidence="1" id="KW-0472">Membrane</keyword>
<reference evidence="2 3" key="1">
    <citation type="journal article" date="2013" name="Genome Announc.">
        <title>Genome Sequence of Staphylococcus massiliensis Strain S46, Isolated from the Surface of Healthy Human Skin.</title>
        <authorList>
            <person name="Srivastav R."/>
            <person name="Singh A."/>
            <person name="Jangir P.K."/>
            <person name="Kumari C."/>
            <person name="Muduli S."/>
            <person name="Sharma R."/>
        </authorList>
    </citation>
    <scope>NUCLEOTIDE SEQUENCE [LARGE SCALE GENOMIC DNA]</scope>
    <source>
        <strain evidence="2 3">S46</strain>
    </source>
</reference>
<feature type="transmembrane region" description="Helical" evidence="1">
    <location>
        <begin position="322"/>
        <end position="342"/>
    </location>
</feature>
<evidence type="ECO:0000313" key="3">
    <source>
        <dbReference type="Proteomes" id="UP000009885"/>
    </source>
</evidence>
<organism evidence="2 3">
    <name type="scientific">Staphylococcus massiliensis S46</name>
    <dbReference type="NCBI Taxonomy" id="1229783"/>
    <lineage>
        <taxon>Bacteria</taxon>
        <taxon>Bacillati</taxon>
        <taxon>Bacillota</taxon>
        <taxon>Bacilli</taxon>
        <taxon>Bacillales</taxon>
        <taxon>Staphylococcaceae</taxon>
        <taxon>Staphylococcus</taxon>
    </lineage>
</organism>
<evidence type="ECO:0000313" key="2">
    <source>
        <dbReference type="EMBL" id="EKU50395.1"/>
    </source>
</evidence>
<proteinExistence type="predicted"/>
<accession>K9B9K1</accession>